<feature type="transmembrane region" description="Helical" evidence="7">
    <location>
        <begin position="94"/>
        <end position="120"/>
    </location>
</feature>
<evidence type="ECO:0000256" key="2">
    <source>
        <dbReference type="ARBA" id="ARBA00007430"/>
    </source>
</evidence>
<name>A0ABY5ZJF2_9BACT</name>
<dbReference type="InterPro" id="IPR050833">
    <property type="entry name" value="Poly_Biosynth_Transport"/>
</dbReference>
<evidence type="ECO:0000256" key="6">
    <source>
        <dbReference type="ARBA" id="ARBA00023136"/>
    </source>
</evidence>
<evidence type="ECO:0000313" key="8">
    <source>
        <dbReference type="EMBL" id="UWZ79262.1"/>
    </source>
</evidence>
<keyword evidence="6 7" id="KW-0472">Membrane</keyword>
<dbReference type="PANTHER" id="PTHR30250:SF10">
    <property type="entry name" value="LIPOPOLYSACCHARIDE BIOSYNTHESIS PROTEIN WZXC"/>
    <property type="match status" value="1"/>
</dbReference>
<feature type="transmembrane region" description="Helical" evidence="7">
    <location>
        <begin position="369"/>
        <end position="390"/>
    </location>
</feature>
<evidence type="ECO:0000256" key="7">
    <source>
        <dbReference type="SAM" id="Phobius"/>
    </source>
</evidence>
<evidence type="ECO:0000256" key="5">
    <source>
        <dbReference type="ARBA" id="ARBA00022989"/>
    </source>
</evidence>
<keyword evidence="5 7" id="KW-1133">Transmembrane helix</keyword>
<dbReference type="Proteomes" id="UP001060414">
    <property type="component" value="Chromosome"/>
</dbReference>
<gene>
    <name evidence="8" type="ORF">L9S41_16505</name>
</gene>
<feature type="transmembrane region" description="Helical" evidence="7">
    <location>
        <begin position="396"/>
        <end position="416"/>
    </location>
</feature>
<keyword evidence="9" id="KW-1185">Reference proteome</keyword>
<evidence type="ECO:0000256" key="1">
    <source>
        <dbReference type="ARBA" id="ARBA00004651"/>
    </source>
</evidence>
<dbReference type="EMBL" id="CP092109">
    <property type="protein sequence ID" value="UWZ79262.1"/>
    <property type="molecule type" value="Genomic_DNA"/>
</dbReference>
<feature type="transmembrane region" description="Helical" evidence="7">
    <location>
        <begin position="456"/>
        <end position="477"/>
    </location>
</feature>
<protein>
    <submittedName>
        <fullName evidence="8">Lipopolysaccharide biosynthesis protein</fullName>
    </submittedName>
</protein>
<comment type="similarity">
    <text evidence="2">Belongs to the polysaccharide synthase family.</text>
</comment>
<feature type="transmembrane region" description="Helical" evidence="7">
    <location>
        <begin position="428"/>
        <end position="450"/>
    </location>
</feature>
<evidence type="ECO:0000256" key="4">
    <source>
        <dbReference type="ARBA" id="ARBA00022692"/>
    </source>
</evidence>
<comment type="subcellular location">
    <subcellularLocation>
        <location evidence="1">Cell membrane</location>
        <topology evidence="1">Multi-pass membrane protein</topology>
    </subcellularLocation>
</comment>
<organism evidence="8 9">
    <name type="scientific">Geoalkalibacter halelectricus</name>
    <dbReference type="NCBI Taxonomy" id="2847045"/>
    <lineage>
        <taxon>Bacteria</taxon>
        <taxon>Pseudomonadati</taxon>
        <taxon>Thermodesulfobacteriota</taxon>
        <taxon>Desulfuromonadia</taxon>
        <taxon>Desulfuromonadales</taxon>
        <taxon>Geoalkalibacteraceae</taxon>
        <taxon>Geoalkalibacter</taxon>
    </lineage>
</organism>
<sequence>MAKDYSKIFDTKHLNKDLKKRSLRSGAVTMSSQGAKFVIQIGSTMILARILTPDDYGMMAMVVAITGFAGLFINLGLSTAVVQRAEINHAQVSTLFWINAGIGVLVTLIVASISPFVAWFYKVPELSAIVLALSLNFFINGLGVQHQALLNRQMRFVAIAVIQVVAMLSGIGVAIFAAVKGFGYWSLVFNSLTASVVMVGGGWIASRWRPGLPKRDAGVGEMLRFGSDIVGFNIINYFSRNLDNVLIGRYHGSGALGFYSKAYQLLMMPITNLRDPLNKVAIPTLSRLQNEPMQYRNYYLKLLSILAFLSIPLVTFMFVCSDRIISLVLGSQWIATSNLFKILAVAGLIQTVSGTRGLVLLTSGKSRKYLYLGAAIAVVTCLAFIIGVPWGATGVASAYAISNFLVLYPSLVYSFQGTPVQVRDFFMTIYKPLAAGIGMGLVCFYLLRVLDNFSDPISLLICLVVSVATYLLAFTVISGGAKDLREFYSYGRLIFAKN</sequence>
<evidence type="ECO:0000313" key="9">
    <source>
        <dbReference type="Proteomes" id="UP001060414"/>
    </source>
</evidence>
<dbReference type="Pfam" id="PF13440">
    <property type="entry name" value="Polysacc_synt_3"/>
    <property type="match status" value="1"/>
</dbReference>
<feature type="transmembrane region" description="Helical" evidence="7">
    <location>
        <begin position="58"/>
        <end position="82"/>
    </location>
</feature>
<feature type="transmembrane region" description="Helical" evidence="7">
    <location>
        <begin position="156"/>
        <end position="178"/>
    </location>
</feature>
<accession>A0ABY5ZJF2</accession>
<feature type="transmembrane region" description="Helical" evidence="7">
    <location>
        <begin position="184"/>
        <end position="205"/>
    </location>
</feature>
<evidence type="ECO:0000256" key="3">
    <source>
        <dbReference type="ARBA" id="ARBA00022475"/>
    </source>
</evidence>
<feature type="transmembrane region" description="Helical" evidence="7">
    <location>
        <begin position="126"/>
        <end position="144"/>
    </location>
</feature>
<reference evidence="8" key="1">
    <citation type="journal article" date="2022" name="Environ. Microbiol.">
        <title>Geoalkalibacter halelectricus SAP #1 sp. nov. possessing extracellular electron transfer and mineral#reducing capabilities from a haloalkaline environment.</title>
        <authorList>
            <person name="Yadav S."/>
            <person name="Singh R."/>
            <person name="Sundharam S.S."/>
            <person name="Chaudhary S."/>
            <person name="Krishnamurthi S."/>
            <person name="Patil S.A."/>
        </authorList>
    </citation>
    <scope>NUCLEOTIDE SEQUENCE</scope>
    <source>
        <strain evidence="8">SAP-1</strain>
    </source>
</reference>
<dbReference type="RefSeq" id="WP_260747618.1">
    <property type="nucleotide sequence ID" value="NZ_CP092109.1"/>
</dbReference>
<dbReference type="CDD" id="cd13127">
    <property type="entry name" value="MATE_tuaB_like"/>
    <property type="match status" value="1"/>
</dbReference>
<keyword evidence="4 7" id="KW-0812">Transmembrane</keyword>
<dbReference type="PANTHER" id="PTHR30250">
    <property type="entry name" value="PST FAMILY PREDICTED COLANIC ACID TRANSPORTER"/>
    <property type="match status" value="1"/>
</dbReference>
<proteinExistence type="inferred from homology"/>
<keyword evidence="3" id="KW-1003">Cell membrane</keyword>
<feature type="transmembrane region" description="Helical" evidence="7">
    <location>
        <begin position="298"/>
        <end position="319"/>
    </location>
</feature>